<keyword evidence="19" id="KW-1185">Reference proteome</keyword>
<dbReference type="InterPro" id="IPR000531">
    <property type="entry name" value="Beta-barrel_TonB"/>
</dbReference>
<organism evidence="18 19">
    <name type="scientific">Rhizobium rhizoryzae</name>
    <dbReference type="NCBI Taxonomy" id="451876"/>
    <lineage>
        <taxon>Bacteria</taxon>
        <taxon>Pseudomonadati</taxon>
        <taxon>Pseudomonadota</taxon>
        <taxon>Alphaproteobacteria</taxon>
        <taxon>Hyphomicrobiales</taxon>
        <taxon>Rhizobiaceae</taxon>
        <taxon>Rhizobium/Agrobacterium group</taxon>
        <taxon>Rhizobium</taxon>
    </lineage>
</organism>
<dbReference type="GO" id="GO:0015344">
    <property type="term" value="F:siderophore uptake transmembrane transporter activity"/>
    <property type="evidence" value="ECO:0007669"/>
    <property type="project" value="TreeGrafter"/>
</dbReference>
<dbReference type="GO" id="GO:0015232">
    <property type="term" value="F:heme transmembrane transporter activity"/>
    <property type="evidence" value="ECO:0007669"/>
    <property type="project" value="InterPro"/>
</dbReference>
<comment type="caution">
    <text evidence="18">The sequence shown here is derived from an EMBL/GenBank/DDBJ whole genome shotgun (WGS) entry which is preliminary data.</text>
</comment>
<evidence type="ECO:0000256" key="14">
    <source>
        <dbReference type="SAM" id="MobiDB-lite"/>
    </source>
</evidence>
<evidence type="ECO:0000256" key="11">
    <source>
        <dbReference type="PROSITE-ProRule" id="PRU01360"/>
    </source>
</evidence>
<evidence type="ECO:0000259" key="16">
    <source>
        <dbReference type="Pfam" id="PF00593"/>
    </source>
</evidence>
<keyword evidence="10 11" id="KW-0998">Cell outer membrane</keyword>
<comment type="similarity">
    <text evidence="2 11 13">Belongs to the TonB-dependent receptor family.</text>
</comment>
<evidence type="ECO:0000256" key="1">
    <source>
        <dbReference type="ARBA" id="ARBA00004571"/>
    </source>
</evidence>
<dbReference type="NCBIfam" id="TIGR01786">
    <property type="entry name" value="TonB-hemlactrns"/>
    <property type="match status" value="1"/>
</dbReference>
<dbReference type="PROSITE" id="PS52016">
    <property type="entry name" value="TONB_DEPENDENT_REC_3"/>
    <property type="match status" value="1"/>
</dbReference>
<dbReference type="PANTHER" id="PTHR30069:SF29">
    <property type="entry name" value="HEMOGLOBIN AND HEMOGLOBIN-HAPTOGLOBIN-BINDING PROTEIN 1-RELATED"/>
    <property type="match status" value="1"/>
</dbReference>
<evidence type="ECO:0000256" key="2">
    <source>
        <dbReference type="ARBA" id="ARBA00009810"/>
    </source>
</evidence>
<dbReference type="InterPro" id="IPR037066">
    <property type="entry name" value="Plug_dom_sf"/>
</dbReference>
<feature type="domain" description="TonB-dependent receptor plug" evidence="17">
    <location>
        <begin position="57"/>
        <end position="164"/>
    </location>
</feature>
<evidence type="ECO:0000256" key="7">
    <source>
        <dbReference type="ARBA" id="ARBA00023077"/>
    </source>
</evidence>
<keyword evidence="9 18" id="KW-0675">Receptor</keyword>
<evidence type="ECO:0000256" key="3">
    <source>
        <dbReference type="ARBA" id="ARBA00022448"/>
    </source>
</evidence>
<gene>
    <name evidence="18" type="ORF">GGQ72_003682</name>
</gene>
<protein>
    <submittedName>
        <fullName evidence="18">Hemoglobin/transferrin/lactoferrin receptor protein</fullName>
    </submittedName>
</protein>
<dbReference type="GO" id="GO:0044718">
    <property type="term" value="P:siderophore transmembrane transport"/>
    <property type="evidence" value="ECO:0007669"/>
    <property type="project" value="TreeGrafter"/>
</dbReference>
<accession>A0A7W6PRE9</accession>
<keyword evidence="3 11" id="KW-0813">Transport</keyword>
<dbReference type="InterPro" id="IPR039426">
    <property type="entry name" value="TonB-dep_rcpt-like"/>
</dbReference>
<feature type="short sequence motif" description="TonB C-terminal box" evidence="12">
    <location>
        <begin position="738"/>
        <end position="755"/>
    </location>
</feature>
<dbReference type="Pfam" id="PF00593">
    <property type="entry name" value="TonB_dep_Rec_b-barrel"/>
    <property type="match status" value="1"/>
</dbReference>
<evidence type="ECO:0000256" key="10">
    <source>
        <dbReference type="ARBA" id="ARBA00023237"/>
    </source>
</evidence>
<evidence type="ECO:0000313" key="18">
    <source>
        <dbReference type="EMBL" id="MBB4145120.1"/>
    </source>
</evidence>
<evidence type="ECO:0000256" key="4">
    <source>
        <dbReference type="ARBA" id="ARBA00022452"/>
    </source>
</evidence>
<dbReference type="AlphaFoldDB" id="A0A7W6PRE9"/>
<evidence type="ECO:0000256" key="13">
    <source>
        <dbReference type="RuleBase" id="RU003357"/>
    </source>
</evidence>
<feature type="chain" id="PRO_5030792461" evidence="15">
    <location>
        <begin position="28"/>
        <end position="755"/>
    </location>
</feature>
<keyword evidence="8 11" id="KW-0472">Membrane</keyword>
<dbReference type="GO" id="GO:0009279">
    <property type="term" value="C:cell outer membrane"/>
    <property type="evidence" value="ECO:0007669"/>
    <property type="project" value="UniProtKB-SubCell"/>
</dbReference>
<keyword evidence="5 11" id="KW-0812">Transmembrane</keyword>
<evidence type="ECO:0000259" key="17">
    <source>
        <dbReference type="Pfam" id="PF07715"/>
    </source>
</evidence>
<dbReference type="PANTHER" id="PTHR30069">
    <property type="entry name" value="TONB-DEPENDENT OUTER MEMBRANE RECEPTOR"/>
    <property type="match status" value="1"/>
</dbReference>
<sequence>MMLTRSAHHLLACTSVITVSLMTAAFAQDIPAAETVLDRVSVKGDRRAVPKGSATDTPLTSEVKRDALDARQITSLSDLGRVAEPGVNFNRTTGAVNIRGLEGSRVLTTIDGIPLPYLSDVTRGLTGGGASGGSDTVNFSALSAVDVMKGADSSRAGGGALGGVLAYRTLEPEDLIGEGRNWGGLAKTTYDSSDKSWQGAAAIAGRMGGTSALFQGSYRKGNETKTTGNVDDYGATRTQANPSDFSENNLLFKLRQEMSDGHTIGLTLERYRKDRDTDMRTLQAVNGNYRPGNYDAQKDNDRDRASIDYKFESESDDSFVDTAWASLYYQKLGIMDGYRGYRSTSIIGAIGRENTTDQKEFGLIGAAQKSLDLGGFEHRFTFGFDLARLTSEQYSAGYDACPAKPASGVYTGAATACNNLHTNQADTPKVDGHRIGFYIDDEIVLGQSGFRLTPGVRFDWVSYEPQMTAAFARNASKPSLPGSFDDTAISPKLRLSYDLAPATELYAQWAMGFRAPTAGELYSRFGASGTYLRLGNASLESETSQGFELGANLGDDRLGGRLSLFYNRYQNFIDSRSLTAAEASVLGYSLSDYRQGGITQYRNISDAEIYGLEMSGQKKFDNGFRIGASLAALGSKDLDNNTFIRSVAPMKAVASLGYDTTTWGVGVDLIGVGASRDDDGKGGTYFPTNGYGLVDLTAWWEPEQTKGLRINAGVYNVFDKTYYDYASVRSNANTQAREFYSEPGRSFKISLTQRF</sequence>
<dbReference type="CDD" id="cd01347">
    <property type="entry name" value="ligand_gated_channel"/>
    <property type="match status" value="1"/>
</dbReference>
<evidence type="ECO:0000256" key="9">
    <source>
        <dbReference type="ARBA" id="ARBA00023170"/>
    </source>
</evidence>
<dbReference type="RefSeq" id="WP_343048683.1">
    <property type="nucleotide sequence ID" value="NZ_CP049249.1"/>
</dbReference>
<dbReference type="InterPro" id="IPR010949">
    <property type="entry name" value="TonB_Hb/transfer/lactofer_rcpt"/>
</dbReference>
<evidence type="ECO:0000256" key="15">
    <source>
        <dbReference type="SAM" id="SignalP"/>
    </source>
</evidence>
<dbReference type="Pfam" id="PF07715">
    <property type="entry name" value="Plug"/>
    <property type="match status" value="1"/>
</dbReference>
<dbReference type="Proteomes" id="UP000519897">
    <property type="component" value="Unassembled WGS sequence"/>
</dbReference>
<reference evidence="18 19" key="1">
    <citation type="submission" date="2020-08" db="EMBL/GenBank/DDBJ databases">
        <title>Genomic Encyclopedia of Type Strains, Phase IV (KMG-IV): sequencing the most valuable type-strain genomes for metagenomic binning, comparative biology and taxonomic classification.</title>
        <authorList>
            <person name="Goeker M."/>
        </authorList>
    </citation>
    <scope>NUCLEOTIDE SEQUENCE [LARGE SCALE GENOMIC DNA]</scope>
    <source>
        <strain evidence="18 19">DSM 29514</strain>
    </source>
</reference>
<dbReference type="InterPro" id="IPR011276">
    <property type="entry name" value="TonB_haem/Hb_rcpt"/>
</dbReference>
<comment type="subcellular location">
    <subcellularLocation>
        <location evidence="1 11">Cell outer membrane</location>
        <topology evidence="1 11">Multi-pass membrane protein</topology>
    </subcellularLocation>
</comment>
<proteinExistence type="inferred from homology"/>
<dbReference type="NCBIfam" id="TIGR01785">
    <property type="entry name" value="TonB-hemin"/>
    <property type="match status" value="1"/>
</dbReference>
<evidence type="ECO:0000256" key="5">
    <source>
        <dbReference type="ARBA" id="ARBA00022692"/>
    </source>
</evidence>
<dbReference type="InterPro" id="IPR010917">
    <property type="entry name" value="TonB_rcpt_CS"/>
</dbReference>
<feature type="region of interest" description="Disordered" evidence="14">
    <location>
        <begin position="219"/>
        <end position="240"/>
    </location>
</feature>
<feature type="domain" description="TonB-dependent receptor-like beta-barrel" evidence="16">
    <location>
        <begin position="262"/>
        <end position="717"/>
    </location>
</feature>
<name>A0A7W6PRE9_9HYPH</name>
<keyword evidence="6 15" id="KW-0732">Signal</keyword>
<evidence type="ECO:0000256" key="12">
    <source>
        <dbReference type="PROSITE-ProRule" id="PRU10144"/>
    </source>
</evidence>
<dbReference type="InterPro" id="IPR012910">
    <property type="entry name" value="Plug_dom"/>
</dbReference>
<evidence type="ECO:0000256" key="8">
    <source>
        <dbReference type="ARBA" id="ARBA00023136"/>
    </source>
</evidence>
<dbReference type="PROSITE" id="PS01156">
    <property type="entry name" value="TONB_DEPENDENT_REC_2"/>
    <property type="match status" value="1"/>
</dbReference>
<dbReference type="EMBL" id="JACIEC010000005">
    <property type="protein sequence ID" value="MBB4145120.1"/>
    <property type="molecule type" value="Genomic_DNA"/>
</dbReference>
<dbReference type="SUPFAM" id="SSF56935">
    <property type="entry name" value="Porins"/>
    <property type="match status" value="1"/>
</dbReference>
<keyword evidence="7 13" id="KW-0798">TonB box</keyword>
<evidence type="ECO:0000313" key="19">
    <source>
        <dbReference type="Proteomes" id="UP000519897"/>
    </source>
</evidence>
<dbReference type="Gene3D" id="2.170.130.10">
    <property type="entry name" value="TonB-dependent receptor, plug domain"/>
    <property type="match status" value="1"/>
</dbReference>
<dbReference type="InterPro" id="IPR036942">
    <property type="entry name" value="Beta-barrel_TonB_sf"/>
</dbReference>
<keyword evidence="4 11" id="KW-1134">Transmembrane beta strand</keyword>
<feature type="signal peptide" evidence="15">
    <location>
        <begin position="1"/>
        <end position="27"/>
    </location>
</feature>
<dbReference type="Gene3D" id="2.40.170.20">
    <property type="entry name" value="TonB-dependent receptor, beta-barrel domain"/>
    <property type="match status" value="1"/>
</dbReference>
<evidence type="ECO:0000256" key="6">
    <source>
        <dbReference type="ARBA" id="ARBA00022729"/>
    </source>
</evidence>